<proteinExistence type="predicted"/>
<evidence type="ECO:0000313" key="1">
    <source>
        <dbReference type="EMBL" id="SHE88431.1"/>
    </source>
</evidence>
<gene>
    <name evidence="1" type="ORF">SAMN02745784_02118</name>
</gene>
<name>A0A1M4X4N9_9FIRM</name>
<keyword evidence="2" id="KW-1185">Reference proteome</keyword>
<organism evidence="1 2">
    <name type="scientific">Tissierella praeacuta DSM 18095</name>
    <dbReference type="NCBI Taxonomy" id="1123404"/>
    <lineage>
        <taxon>Bacteria</taxon>
        <taxon>Bacillati</taxon>
        <taxon>Bacillota</taxon>
        <taxon>Tissierellia</taxon>
        <taxon>Tissierellales</taxon>
        <taxon>Tissierellaceae</taxon>
        <taxon>Tissierella</taxon>
    </lineage>
</organism>
<accession>A0A1M4X4N9</accession>
<dbReference type="AlphaFoldDB" id="A0A1M4X4N9"/>
<dbReference type="Proteomes" id="UP000184114">
    <property type="component" value="Unassembled WGS sequence"/>
</dbReference>
<reference evidence="2" key="1">
    <citation type="submission" date="2016-11" db="EMBL/GenBank/DDBJ databases">
        <authorList>
            <person name="Varghese N."/>
            <person name="Submissions S."/>
        </authorList>
    </citation>
    <scope>NUCLEOTIDE SEQUENCE [LARGE SCALE GENOMIC DNA]</scope>
    <source>
        <strain evidence="2">DSM 18095</strain>
    </source>
</reference>
<dbReference type="STRING" id="1123404.SAMN02745784_02118"/>
<protein>
    <submittedName>
        <fullName evidence="1">Uncharacterized protein</fullName>
    </submittedName>
</protein>
<dbReference type="EMBL" id="FQTY01000009">
    <property type="protein sequence ID" value="SHE88431.1"/>
    <property type="molecule type" value="Genomic_DNA"/>
</dbReference>
<evidence type="ECO:0000313" key="2">
    <source>
        <dbReference type="Proteomes" id="UP000184114"/>
    </source>
</evidence>
<dbReference type="RefSeq" id="WP_072976195.1">
    <property type="nucleotide sequence ID" value="NZ_FQTY01000009.1"/>
</dbReference>
<dbReference type="GeneID" id="90994116"/>
<sequence>MQSFTYKQIQKIDKTATKKLLKYISEEIQYESILDTLEFFYPDFGEQKYTIAFNVWISIDFIGRNGKTFIEKFLEEKSDILTPQEREILIQRNKSNVSLFEVINTHKEFIEVHDLLQNKIYKLLEPELASNMSIGDFAFARIGNLLGHYTFIGDISHLPSSVKPMFLEEVFFDFNHLRLKLPSLTIKEYLKKYSINLYKIYTNCVLEAIEMDEDIFSIFYDELDEFEAYLKLKLPKTAVKKYISNLMDFFEYYLADEDLTLYDLDKIDFHAFFKNAIEDGFIISQDDLNSYITTFKNYLGFLSNRDSEYKEIYKELLDISKARFDFINQLKLVKSPFVIDRELSNTIASFLNEDAISLIMDYDKFILYVLDKPLDLTERNKYIKRKNLLEINQILELSSYVAKASPNQKDFPIIHMFYKLSLNLGLLSISDNSLSVTNKGNNYLRLRDEDKYTLFFKYIWSNEFISEIYNIENSKILDKSKKDLLKLLSSLNENINYEITGILPKFSNSLKFFFASYIYLQYLGIIKCNLYPNYEIKVTSLGKIILEFMESKNNKKHECSIINLESFKKSR</sequence>